<keyword evidence="1" id="KW-1133">Transmembrane helix</keyword>
<gene>
    <name evidence="2" type="ORF">ADL15_07865</name>
</gene>
<sequence>MIDGPRHRRGPRHRLSGMAPIFFRDVQGWIELLVLLFALILEVVAFIHCLTQRGAGFQALGTLPKGAWAAIIGICALLTWYGRSALGIFGLVGIAASLIYLLDVRPGLRDIADGKGFW</sequence>
<feature type="transmembrane region" description="Helical" evidence="1">
    <location>
        <begin position="62"/>
        <end position="80"/>
    </location>
</feature>
<proteinExistence type="predicted"/>
<protein>
    <recommendedName>
        <fullName evidence="4">DUF2516 domain-containing protein</fullName>
    </recommendedName>
</protein>
<accession>A0A0X3VA09</accession>
<evidence type="ECO:0000313" key="2">
    <source>
        <dbReference type="EMBL" id="KUL40126.1"/>
    </source>
</evidence>
<evidence type="ECO:0008006" key="4">
    <source>
        <dbReference type="Google" id="ProtNLM"/>
    </source>
</evidence>
<evidence type="ECO:0000313" key="3">
    <source>
        <dbReference type="Proteomes" id="UP000053244"/>
    </source>
</evidence>
<name>A0A0X3VA09_9ACTN</name>
<keyword evidence="3" id="KW-1185">Reference proteome</keyword>
<comment type="caution">
    <text evidence="2">The sequence shown here is derived from an EMBL/GenBank/DDBJ whole genome shotgun (WGS) entry which is preliminary data.</text>
</comment>
<reference evidence="2 3" key="1">
    <citation type="submission" date="2015-10" db="EMBL/GenBank/DDBJ databases">
        <authorList>
            <person name="Gilbert D.G."/>
        </authorList>
    </citation>
    <scope>NUCLEOTIDE SEQUENCE [LARGE SCALE GENOMIC DNA]</scope>
    <source>
        <strain evidence="2 3">NRRL B-16712</strain>
    </source>
</reference>
<organism evidence="2 3">
    <name type="scientific">Actinoplanes awajinensis subsp. mycoplanecinus</name>
    <dbReference type="NCBI Taxonomy" id="135947"/>
    <lineage>
        <taxon>Bacteria</taxon>
        <taxon>Bacillati</taxon>
        <taxon>Actinomycetota</taxon>
        <taxon>Actinomycetes</taxon>
        <taxon>Micromonosporales</taxon>
        <taxon>Micromonosporaceae</taxon>
        <taxon>Actinoplanes</taxon>
    </lineage>
</organism>
<feature type="transmembrane region" description="Helical" evidence="1">
    <location>
        <begin position="28"/>
        <end position="50"/>
    </location>
</feature>
<keyword evidence="1" id="KW-0812">Transmembrane</keyword>
<dbReference type="EMBL" id="LLZH01000035">
    <property type="protein sequence ID" value="KUL40126.1"/>
    <property type="molecule type" value="Genomic_DNA"/>
</dbReference>
<dbReference type="Pfam" id="PF10724">
    <property type="entry name" value="DUF2516"/>
    <property type="match status" value="1"/>
</dbReference>
<dbReference type="Proteomes" id="UP000053244">
    <property type="component" value="Unassembled WGS sequence"/>
</dbReference>
<evidence type="ECO:0000256" key="1">
    <source>
        <dbReference type="SAM" id="Phobius"/>
    </source>
</evidence>
<feature type="transmembrane region" description="Helical" evidence="1">
    <location>
        <begin position="86"/>
        <end position="102"/>
    </location>
</feature>
<dbReference type="AlphaFoldDB" id="A0A0X3VA09"/>
<keyword evidence="1" id="KW-0472">Membrane</keyword>
<dbReference type="InterPro" id="IPR019662">
    <property type="entry name" value="DUF2516"/>
</dbReference>
<dbReference type="OrthoDB" id="5191769at2"/>